<sequence length="103" mass="11185">MRDYPFNSGFAVPTGSKVAYGLGPTHRRFVAVLGLAHGWKGVGPYRVLVDGQPVWTSQNPDVFARNEQAYQLNIAIPADSKQLTLTVEGTDCYAAWAVAGFLN</sequence>
<feature type="domain" description="Glycosyl hydrolase family 98 putative carbohydrate-binding module" evidence="1">
    <location>
        <begin position="5"/>
        <end position="99"/>
    </location>
</feature>
<comment type="caution">
    <text evidence="2">The sequence shown here is derived from an EMBL/GenBank/DDBJ whole genome shotgun (WGS) entry which is preliminary data.</text>
</comment>
<dbReference type="Gene3D" id="2.60.120.1060">
    <property type="entry name" value="NPCBM/NEW2 domain"/>
    <property type="match status" value="1"/>
</dbReference>
<gene>
    <name evidence="2" type="ORF">S01H4_41826</name>
</gene>
<accession>X1D1R6</accession>
<proteinExistence type="predicted"/>
<name>X1D1R6_9ZZZZ</name>
<protein>
    <recommendedName>
        <fullName evidence="1">Glycosyl hydrolase family 98 putative carbohydrate-binding module domain-containing protein</fullName>
    </recommendedName>
</protein>
<dbReference type="InterPro" id="IPR013222">
    <property type="entry name" value="Glyco_hyd_98_carb-bd"/>
</dbReference>
<dbReference type="EMBL" id="BART01022905">
    <property type="protein sequence ID" value="GAH02195.1"/>
    <property type="molecule type" value="Genomic_DNA"/>
</dbReference>
<dbReference type="SUPFAM" id="SSF49785">
    <property type="entry name" value="Galactose-binding domain-like"/>
    <property type="match status" value="1"/>
</dbReference>
<dbReference type="InterPro" id="IPR008979">
    <property type="entry name" value="Galactose-bd-like_sf"/>
</dbReference>
<dbReference type="Pfam" id="PF08305">
    <property type="entry name" value="NPCBM"/>
    <property type="match status" value="1"/>
</dbReference>
<reference evidence="2" key="1">
    <citation type="journal article" date="2014" name="Front. Microbiol.">
        <title>High frequency of phylogenetically diverse reductive dehalogenase-homologous genes in deep subseafloor sedimentary metagenomes.</title>
        <authorList>
            <person name="Kawai M."/>
            <person name="Futagami T."/>
            <person name="Toyoda A."/>
            <person name="Takaki Y."/>
            <person name="Nishi S."/>
            <person name="Hori S."/>
            <person name="Arai W."/>
            <person name="Tsubouchi T."/>
            <person name="Morono Y."/>
            <person name="Uchiyama I."/>
            <person name="Ito T."/>
            <person name="Fujiyama A."/>
            <person name="Inagaki F."/>
            <person name="Takami H."/>
        </authorList>
    </citation>
    <scope>NUCLEOTIDE SEQUENCE</scope>
    <source>
        <strain evidence="2">Expedition CK06-06</strain>
    </source>
</reference>
<dbReference type="InterPro" id="IPR038637">
    <property type="entry name" value="NPCBM_sf"/>
</dbReference>
<evidence type="ECO:0000313" key="2">
    <source>
        <dbReference type="EMBL" id="GAH02195.1"/>
    </source>
</evidence>
<organism evidence="2">
    <name type="scientific">marine sediment metagenome</name>
    <dbReference type="NCBI Taxonomy" id="412755"/>
    <lineage>
        <taxon>unclassified sequences</taxon>
        <taxon>metagenomes</taxon>
        <taxon>ecological metagenomes</taxon>
    </lineage>
</organism>
<dbReference type="AlphaFoldDB" id="X1D1R6"/>
<evidence type="ECO:0000259" key="1">
    <source>
        <dbReference type="Pfam" id="PF08305"/>
    </source>
</evidence>